<organism evidence="1 2">
    <name type="scientific">Phaeoacremonium minimum (strain UCR-PA7)</name>
    <name type="common">Esca disease fungus</name>
    <name type="synonym">Togninia minima</name>
    <dbReference type="NCBI Taxonomy" id="1286976"/>
    <lineage>
        <taxon>Eukaryota</taxon>
        <taxon>Fungi</taxon>
        <taxon>Dikarya</taxon>
        <taxon>Ascomycota</taxon>
        <taxon>Pezizomycotina</taxon>
        <taxon>Sordariomycetes</taxon>
        <taxon>Sordariomycetidae</taxon>
        <taxon>Togniniales</taxon>
        <taxon>Togniniaceae</taxon>
        <taxon>Phaeoacremonium</taxon>
    </lineage>
</organism>
<dbReference type="PANTHER" id="PTHR47791:SF3">
    <property type="entry name" value="MEIOTICALLY UP-REGULATED GENE 191 PROTEIN"/>
    <property type="match status" value="1"/>
</dbReference>
<dbReference type="Proteomes" id="UP000014074">
    <property type="component" value="Unassembled WGS sequence"/>
</dbReference>
<dbReference type="SUPFAM" id="SSF48208">
    <property type="entry name" value="Six-hairpin glycosidases"/>
    <property type="match status" value="1"/>
</dbReference>
<accession>R8BA58</accession>
<dbReference type="GeneID" id="19329171"/>
<proteinExistence type="predicted"/>
<dbReference type="PANTHER" id="PTHR47791">
    <property type="entry name" value="MEIOTICALLY UP-REGULATED GENE 191 PROTEIN"/>
    <property type="match status" value="1"/>
</dbReference>
<dbReference type="HOGENOM" id="CLU_028686_2_0_1"/>
<dbReference type="InterPro" id="IPR005198">
    <property type="entry name" value="Glyco_hydro_76"/>
</dbReference>
<sequence>MLRACGDANGIACTGWVHMQACDLSGACDGASASTAQGDYQPVSGNTLAGRTIQLHMDNRGLAWGSISGGAAGDEIWLDRSWDEGNTWTNGGSSLGRVSVPSGNMGTITVMFSTRDVLALLYGGAVRACGRAVTGNDGACTAFARPSSNHPAAGANALMWAYQPDTAWWLSSWWNSAATITTLMDYMIKSGDRQYLWAVDRSFTVNKASFAAGVKSTDTIEGDFISRANDDALWWAVAWSTAYQLTSDSKYLNEATLISDRLNQYYDTSTCGGGMWWSREKTYKNAVTIGLWIKLNAKLHNQISGDTTYLNRGVTAWNWFKNSGLINSAGLVNDGLTNSCANNDDVVWTYNQGLAIGGSLEVYRATNDASALALAQRLGDAAISSSVLTKSGVLTESCETGSCDDNAKQFKGIFMRYMQDLADTTGNSTYKNYITTQANSIWNNDRNTLNTFGVHWTGADSSATPNVRDWRTQASALGALVAAA</sequence>
<protein>
    <submittedName>
        <fullName evidence="1">Putative glycosyl hydrolase protein</fullName>
    </submittedName>
</protein>
<dbReference type="GO" id="GO:0016787">
    <property type="term" value="F:hydrolase activity"/>
    <property type="evidence" value="ECO:0007669"/>
    <property type="project" value="UniProtKB-KW"/>
</dbReference>
<dbReference type="AlphaFoldDB" id="R8BA58"/>
<reference evidence="2" key="1">
    <citation type="journal article" date="2013" name="Genome Announc.">
        <title>Draft genome sequence of the ascomycete Phaeoacremonium aleophilum strain UCR-PA7, a causal agent of the esca disease complex in grapevines.</title>
        <authorList>
            <person name="Blanco-Ulate B."/>
            <person name="Rolshausen P."/>
            <person name="Cantu D."/>
        </authorList>
    </citation>
    <scope>NUCLEOTIDE SEQUENCE [LARGE SCALE GENOMIC DNA]</scope>
    <source>
        <strain evidence="2">UCR-PA7</strain>
    </source>
</reference>
<keyword evidence="1" id="KW-0378">Hydrolase</keyword>
<dbReference type="Pfam" id="PF03663">
    <property type="entry name" value="Glyco_hydro_76"/>
    <property type="match status" value="1"/>
</dbReference>
<name>R8BA58_PHAM7</name>
<dbReference type="OrthoDB" id="9984024at2759"/>
<dbReference type="InterPro" id="IPR008928">
    <property type="entry name" value="6-hairpin_glycosidase_sf"/>
</dbReference>
<dbReference type="eggNOG" id="ENOG502QSWP">
    <property type="taxonomic scope" value="Eukaryota"/>
</dbReference>
<dbReference type="Gene3D" id="1.50.10.20">
    <property type="match status" value="1"/>
</dbReference>
<evidence type="ECO:0000313" key="2">
    <source>
        <dbReference type="Proteomes" id="UP000014074"/>
    </source>
</evidence>
<dbReference type="GO" id="GO:0005975">
    <property type="term" value="P:carbohydrate metabolic process"/>
    <property type="evidence" value="ECO:0007669"/>
    <property type="project" value="InterPro"/>
</dbReference>
<dbReference type="InterPro" id="IPR053169">
    <property type="entry name" value="MUG_Protein"/>
</dbReference>
<evidence type="ECO:0000313" key="1">
    <source>
        <dbReference type="EMBL" id="EON96178.1"/>
    </source>
</evidence>
<gene>
    <name evidence="1" type="ORF">UCRPA7_8330</name>
</gene>
<keyword evidence="2" id="KW-1185">Reference proteome</keyword>
<dbReference type="RefSeq" id="XP_007919036.1">
    <property type="nucleotide sequence ID" value="XM_007920845.1"/>
</dbReference>
<dbReference type="KEGG" id="tmn:UCRPA7_8330"/>
<dbReference type="EMBL" id="KB933355">
    <property type="protein sequence ID" value="EON96178.1"/>
    <property type="molecule type" value="Genomic_DNA"/>
</dbReference>